<evidence type="ECO:0000313" key="6">
    <source>
        <dbReference type="Proteomes" id="UP000432464"/>
    </source>
</evidence>
<reference evidence="5 6" key="1">
    <citation type="submission" date="2019-11" db="EMBL/GenBank/DDBJ databases">
        <title>Nocardia sp. nov. CT2-14 isolated from soil.</title>
        <authorList>
            <person name="Kanchanasin P."/>
            <person name="Tanasupawat S."/>
            <person name="Yuki M."/>
            <person name="Kudo T."/>
        </authorList>
    </citation>
    <scope>NUCLEOTIDE SEQUENCE [LARGE SCALE GENOMIC DNA]</scope>
    <source>
        <strain evidence="5 6">CT2-14</strain>
    </source>
</reference>
<feature type="region of interest" description="Disordered" evidence="3">
    <location>
        <begin position="31"/>
        <end position="61"/>
    </location>
</feature>
<dbReference type="CDD" id="cd01823">
    <property type="entry name" value="SEST_like"/>
    <property type="match status" value="1"/>
</dbReference>
<feature type="compositionally biased region" description="Basic residues" evidence="3">
    <location>
        <begin position="38"/>
        <end position="55"/>
    </location>
</feature>
<name>A0A6I3KPX0_9NOCA</name>
<dbReference type="Gene3D" id="3.40.50.1110">
    <property type="entry name" value="SGNH hydrolase"/>
    <property type="match status" value="1"/>
</dbReference>
<feature type="disulfide bond" evidence="2">
    <location>
        <begin position="170"/>
        <end position="199"/>
    </location>
</feature>
<evidence type="ECO:0000256" key="1">
    <source>
        <dbReference type="PIRSR" id="PIRSR637460-1"/>
    </source>
</evidence>
<evidence type="ECO:0000256" key="2">
    <source>
        <dbReference type="PIRSR" id="PIRSR637460-2"/>
    </source>
</evidence>
<keyword evidence="2" id="KW-1015">Disulfide bond</keyword>
<dbReference type="Pfam" id="PF13472">
    <property type="entry name" value="Lipase_GDSL_2"/>
    <property type="match status" value="1"/>
</dbReference>
<dbReference type="AlphaFoldDB" id="A0A6I3KPX0"/>
<dbReference type="GO" id="GO:0006629">
    <property type="term" value="P:lipid metabolic process"/>
    <property type="evidence" value="ECO:0007669"/>
    <property type="project" value="TreeGrafter"/>
</dbReference>
<dbReference type="Proteomes" id="UP000432464">
    <property type="component" value="Unassembled WGS sequence"/>
</dbReference>
<protein>
    <recommendedName>
        <fullName evidence="4">SGNH hydrolase-type esterase domain-containing protein</fullName>
    </recommendedName>
</protein>
<dbReference type="InterPro" id="IPR013830">
    <property type="entry name" value="SGNH_hydro"/>
</dbReference>
<evidence type="ECO:0000256" key="3">
    <source>
        <dbReference type="SAM" id="MobiDB-lite"/>
    </source>
</evidence>
<dbReference type="GO" id="GO:0016788">
    <property type="term" value="F:hydrolase activity, acting on ester bonds"/>
    <property type="evidence" value="ECO:0007669"/>
    <property type="project" value="InterPro"/>
</dbReference>
<feature type="domain" description="SGNH hydrolase-type esterase" evidence="4">
    <location>
        <begin position="151"/>
        <end position="403"/>
    </location>
</feature>
<dbReference type="InterPro" id="IPR036514">
    <property type="entry name" value="SGNH_hydro_sf"/>
</dbReference>
<organism evidence="5 6">
    <name type="scientific">Nocardia aurantiaca</name>
    <dbReference type="NCBI Taxonomy" id="2675850"/>
    <lineage>
        <taxon>Bacteria</taxon>
        <taxon>Bacillati</taxon>
        <taxon>Actinomycetota</taxon>
        <taxon>Actinomycetes</taxon>
        <taxon>Mycobacteriales</taxon>
        <taxon>Nocardiaceae</taxon>
        <taxon>Nocardia</taxon>
    </lineage>
</organism>
<feature type="active site" description="Nucleophile" evidence="1">
    <location>
        <position position="155"/>
    </location>
</feature>
<feature type="region of interest" description="Disordered" evidence="3">
    <location>
        <begin position="1"/>
        <end position="20"/>
    </location>
</feature>
<evidence type="ECO:0000313" key="5">
    <source>
        <dbReference type="EMBL" id="MTE12693.1"/>
    </source>
</evidence>
<feature type="disulfide bond" evidence="2">
    <location>
        <begin position="256"/>
        <end position="264"/>
    </location>
</feature>
<keyword evidence="6" id="KW-1185">Reference proteome</keyword>
<gene>
    <name evidence="5" type="ORF">GLP40_07895</name>
</gene>
<comment type="caution">
    <text evidence="5">The sequence shown here is derived from an EMBL/GenBank/DDBJ whole genome shotgun (WGS) entry which is preliminary data.</text>
</comment>
<dbReference type="EMBL" id="WMBB01000003">
    <property type="protein sequence ID" value="MTE12693.1"/>
    <property type="molecule type" value="Genomic_DNA"/>
</dbReference>
<proteinExistence type="predicted"/>
<sequence>MRQRQVIGRVAGRRHQYGRHSGGCLELHRRARSDDRRARAHHRGARTAARGHRTGRTAAGGTGSRCAAAGCAAACRAETRAADAAAGETRTTDPRRAGIRAARGLLRKLDDLVLGNGGRWLCAAAVALAASVSGAGGAGADPAPAGKELVVLGDSFSANAWDFFDEGNSCLRHGRTAWPVQLGKLMGVYGTDEMSDPSCPGASIDSGPGWSLAQEAQKADKAGAFGPNTKVVTLQFGLNDKWGKSDQTLWKSLQVCVFNLVDGCDPEAIDQGRMPDYNGVSGTLMAQRMRNAVTYIKYYAPNAHIVFVGYPELFTPGSSTVCLSIGGIVPFIQSRGRAVVEYFDRIDQAQREAAQTLGIEFLDARALTTGHGLCSSQPWLNGVFDPRTDLDGLFFHPSSQGDAVVANAIYDRYGH</sequence>
<dbReference type="InterPro" id="IPR037460">
    <property type="entry name" value="SEST-like"/>
</dbReference>
<dbReference type="PANTHER" id="PTHR37981:SF1">
    <property type="entry name" value="SGNH HYDROLASE-TYPE ESTERASE DOMAIN-CONTAINING PROTEIN"/>
    <property type="match status" value="1"/>
</dbReference>
<dbReference type="PANTHER" id="PTHR37981">
    <property type="entry name" value="LIPASE 2"/>
    <property type="match status" value="1"/>
</dbReference>
<dbReference type="SUPFAM" id="SSF52266">
    <property type="entry name" value="SGNH hydrolase"/>
    <property type="match status" value="1"/>
</dbReference>
<feature type="active site" evidence="1">
    <location>
        <position position="396"/>
    </location>
</feature>
<evidence type="ECO:0000259" key="4">
    <source>
        <dbReference type="Pfam" id="PF13472"/>
    </source>
</evidence>
<accession>A0A6I3KPX0</accession>